<protein>
    <submittedName>
        <fullName evidence="2">Uncharacterized protein</fullName>
    </submittedName>
</protein>
<dbReference type="OrthoDB" id="10014093at2"/>
<evidence type="ECO:0000313" key="3">
    <source>
        <dbReference type="Proteomes" id="UP000198972"/>
    </source>
</evidence>
<keyword evidence="3" id="KW-1185">Reference proteome</keyword>
<reference evidence="2 3" key="1">
    <citation type="submission" date="2016-10" db="EMBL/GenBank/DDBJ databases">
        <authorList>
            <person name="de Groot N.N."/>
        </authorList>
    </citation>
    <scope>NUCLEOTIDE SEQUENCE [LARGE SCALE GENOMIC DNA]</scope>
    <source>
        <strain evidence="2 3">DSM 28129</strain>
    </source>
</reference>
<sequence length="200" mass="22961">MAYNITKRDTLSNIAKKYKLSSIYAQQVFENIVYEKRTSPYSPPIGITRAIDHYNNFDVEKTLLESSHVEQLYKIFDERRTLVQLSRVHCIDLAILRGSVRRKLGGNVSNSMIVPKEKIGILINDAKQKKDLCKSYGIIPCDIEFLNQEEINILIRKLTLHVKKPQVLPTRYVYGRTPNSSLGKGGVGKEDKRIPPHSRY</sequence>
<dbReference type="EMBL" id="FNBG01000025">
    <property type="protein sequence ID" value="SDG06352.1"/>
    <property type="molecule type" value="Genomic_DNA"/>
</dbReference>
<evidence type="ECO:0000313" key="2">
    <source>
        <dbReference type="EMBL" id="SDG06352.1"/>
    </source>
</evidence>
<dbReference type="RefSeq" id="WP_091233932.1">
    <property type="nucleotide sequence ID" value="NZ_FNBG01000025.1"/>
</dbReference>
<feature type="region of interest" description="Disordered" evidence="1">
    <location>
        <begin position="179"/>
        <end position="200"/>
    </location>
</feature>
<proteinExistence type="predicted"/>
<organism evidence="2 3">
    <name type="scientific">Fontibacillus panacisegetis</name>
    <dbReference type="NCBI Taxonomy" id="670482"/>
    <lineage>
        <taxon>Bacteria</taxon>
        <taxon>Bacillati</taxon>
        <taxon>Bacillota</taxon>
        <taxon>Bacilli</taxon>
        <taxon>Bacillales</taxon>
        <taxon>Paenibacillaceae</taxon>
        <taxon>Fontibacillus</taxon>
    </lineage>
</organism>
<dbReference type="Proteomes" id="UP000198972">
    <property type="component" value="Unassembled WGS sequence"/>
</dbReference>
<gene>
    <name evidence="2" type="ORF">SAMN04488542_1251</name>
</gene>
<name>A0A1G7R6D8_9BACL</name>
<accession>A0A1G7R6D8</accession>
<dbReference type="AlphaFoldDB" id="A0A1G7R6D8"/>
<evidence type="ECO:0000256" key="1">
    <source>
        <dbReference type="SAM" id="MobiDB-lite"/>
    </source>
</evidence>